<sequence length="79" mass="8823">MPLLEMLATFVYQLGKEGSAGLHPCPHPHSLGDHSITTDENLQTCARPPMHQSLMDHSLIFDLTSYLCLTSQLEIMRSD</sequence>
<comment type="caution">
    <text evidence="1">The sequence shown here is derived from an EMBL/GenBank/DDBJ whole genome shotgun (WGS) entry which is preliminary data.</text>
</comment>
<protein>
    <submittedName>
        <fullName evidence="1">Uncharacterized protein</fullName>
    </submittedName>
</protein>
<reference evidence="1" key="1">
    <citation type="submission" date="2020-07" db="EMBL/GenBank/DDBJ databases">
        <title>Multicomponent nature underlies the extraordinary mechanical properties of spider dragline silk.</title>
        <authorList>
            <person name="Kono N."/>
            <person name="Nakamura H."/>
            <person name="Mori M."/>
            <person name="Yoshida Y."/>
            <person name="Ohtoshi R."/>
            <person name="Malay A.D."/>
            <person name="Moran D.A.P."/>
            <person name="Tomita M."/>
            <person name="Numata K."/>
            <person name="Arakawa K."/>
        </authorList>
    </citation>
    <scope>NUCLEOTIDE SEQUENCE</scope>
</reference>
<gene>
    <name evidence="1" type="ORF">TNCT_689991</name>
</gene>
<name>A0A8X6IJ68_TRICU</name>
<proteinExistence type="predicted"/>
<dbReference type="AlphaFoldDB" id="A0A8X6IJ68"/>
<dbReference type="EMBL" id="BMAO01011983">
    <property type="protein sequence ID" value="GFQ78180.1"/>
    <property type="molecule type" value="Genomic_DNA"/>
</dbReference>
<evidence type="ECO:0000313" key="2">
    <source>
        <dbReference type="Proteomes" id="UP000887116"/>
    </source>
</evidence>
<evidence type="ECO:0000313" key="1">
    <source>
        <dbReference type="EMBL" id="GFQ78180.1"/>
    </source>
</evidence>
<accession>A0A8X6IJ68</accession>
<organism evidence="1 2">
    <name type="scientific">Trichonephila clavata</name>
    <name type="common">Joro spider</name>
    <name type="synonym">Nephila clavata</name>
    <dbReference type="NCBI Taxonomy" id="2740835"/>
    <lineage>
        <taxon>Eukaryota</taxon>
        <taxon>Metazoa</taxon>
        <taxon>Ecdysozoa</taxon>
        <taxon>Arthropoda</taxon>
        <taxon>Chelicerata</taxon>
        <taxon>Arachnida</taxon>
        <taxon>Araneae</taxon>
        <taxon>Araneomorphae</taxon>
        <taxon>Entelegynae</taxon>
        <taxon>Araneoidea</taxon>
        <taxon>Nephilidae</taxon>
        <taxon>Trichonephila</taxon>
    </lineage>
</organism>
<keyword evidence="2" id="KW-1185">Reference proteome</keyword>
<dbReference type="Proteomes" id="UP000887116">
    <property type="component" value="Unassembled WGS sequence"/>
</dbReference>